<evidence type="ECO:0000313" key="5">
    <source>
        <dbReference type="EMBL" id="BAE83796.1"/>
    </source>
</evidence>
<evidence type="ECO:0000256" key="4">
    <source>
        <dbReference type="RuleBase" id="RU004046"/>
    </source>
</evidence>
<dbReference type="Gene3D" id="3.30.420.40">
    <property type="match status" value="1"/>
</dbReference>
<gene>
    <name evidence="3" type="primary">glk</name>
    <name evidence="5" type="ordered locus">DSY2007</name>
</gene>
<keyword evidence="6" id="KW-1185">Reference proteome</keyword>
<dbReference type="EC" id="2.7.1.2" evidence="3"/>
<dbReference type="GO" id="GO:0004340">
    <property type="term" value="F:glucokinase activity"/>
    <property type="evidence" value="ECO:0007669"/>
    <property type="project" value="UniProtKB-UniRule"/>
</dbReference>
<dbReference type="NCBIfam" id="TIGR00749">
    <property type="entry name" value="glk"/>
    <property type="match status" value="1"/>
</dbReference>
<dbReference type="Pfam" id="PF02685">
    <property type="entry name" value="Glucokinase"/>
    <property type="match status" value="1"/>
</dbReference>
<keyword evidence="3" id="KW-0067">ATP-binding</keyword>
<dbReference type="HAMAP" id="MF_00524">
    <property type="entry name" value="Glucokinase"/>
    <property type="match status" value="1"/>
</dbReference>
<dbReference type="GO" id="GO:0006096">
    <property type="term" value="P:glycolytic process"/>
    <property type="evidence" value="ECO:0007669"/>
    <property type="project" value="UniProtKB-UniRule"/>
</dbReference>
<comment type="catalytic activity">
    <reaction evidence="3">
        <text>D-glucose + ATP = D-glucose 6-phosphate + ADP + H(+)</text>
        <dbReference type="Rhea" id="RHEA:17825"/>
        <dbReference type="ChEBI" id="CHEBI:4167"/>
        <dbReference type="ChEBI" id="CHEBI:15378"/>
        <dbReference type="ChEBI" id="CHEBI:30616"/>
        <dbReference type="ChEBI" id="CHEBI:61548"/>
        <dbReference type="ChEBI" id="CHEBI:456216"/>
        <dbReference type="EC" id="2.7.1.2"/>
    </reaction>
</comment>
<keyword evidence="2 3" id="KW-0418">Kinase</keyword>
<dbReference type="InterPro" id="IPR003836">
    <property type="entry name" value="Glucokinase"/>
</dbReference>
<accession>Q24VZ6</accession>
<organism evidence="5 6">
    <name type="scientific">Desulfitobacterium hafniense (strain Y51)</name>
    <dbReference type="NCBI Taxonomy" id="138119"/>
    <lineage>
        <taxon>Bacteria</taxon>
        <taxon>Bacillati</taxon>
        <taxon>Bacillota</taxon>
        <taxon>Clostridia</taxon>
        <taxon>Eubacteriales</taxon>
        <taxon>Desulfitobacteriaceae</taxon>
        <taxon>Desulfitobacterium</taxon>
    </lineage>
</organism>
<keyword evidence="3" id="KW-0324">Glycolysis</keyword>
<sequence length="362" mass="38800">MMDLPYAGIKKGQLYLAGDIGGTKTLLGLYSLEGTELVLVRERNFPSKDWQDLTALIQGFLDEISLTPEGITGGCLSLAGPITQDKCFLTNLNRVIHCPDLRSSLPLRRPLLLVNDLEAMGQGLMDLRGEDLICLNPSAESPSPSLASPPALSLARPSLNRALIAPGTGLGQAMILADGRVCATEGAHGDYAPRTEQEIRLWRFLAQRYGHVSYERVLSGPGLADLYRFLYWEALSPSLPSPASDSIPTPDSSLTPAEITKKALDGICPLCTETLELFVKILGAEAGNLALRTLAYGGIYLGGGIPPKILPKLQEDGFMEAFLAKGRLRELLSQIPIYVILNERTPLLGAARLAAAAGCPPA</sequence>
<dbReference type="eggNOG" id="COG0837">
    <property type="taxonomic scope" value="Bacteria"/>
</dbReference>
<dbReference type="EMBL" id="AP008230">
    <property type="protein sequence ID" value="BAE83796.1"/>
    <property type="molecule type" value="Genomic_DNA"/>
</dbReference>
<keyword evidence="1 3" id="KW-0808">Transferase</keyword>
<comment type="subcellular location">
    <subcellularLocation>
        <location evidence="3">Cytoplasm</location>
    </subcellularLocation>
</comment>
<dbReference type="HOGENOM" id="CLU_042582_0_0_9"/>
<dbReference type="KEGG" id="dsy:DSY2007"/>
<protein>
    <recommendedName>
        <fullName evidence="3">Glucokinase</fullName>
        <ecNumber evidence="3">2.7.1.2</ecNumber>
    </recommendedName>
    <alternativeName>
        <fullName evidence="3">Glucose kinase</fullName>
    </alternativeName>
</protein>
<dbReference type="Proteomes" id="UP000001946">
    <property type="component" value="Chromosome"/>
</dbReference>
<dbReference type="PANTHER" id="PTHR47363:SF1">
    <property type="entry name" value="GLUCOKINASE"/>
    <property type="match status" value="1"/>
</dbReference>
<dbReference type="GO" id="GO:0005536">
    <property type="term" value="F:D-glucose binding"/>
    <property type="evidence" value="ECO:0007669"/>
    <property type="project" value="InterPro"/>
</dbReference>
<dbReference type="STRING" id="138119.DSY2007"/>
<keyword evidence="3" id="KW-0963">Cytoplasm</keyword>
<dbReference type="CDD" id="cd24008">
    <property type="entry name" value="ASKHA_NBD_GLK"/>
    <property type="match status" value="1"/>
</dbReference>
<dbReference type="PANTHER" id="PTHR47363">
    <property type="entry name" value="GLUCOKINASE"/>
    <property type="match status" value="1"/>
</dbReference>
<reference evidence="5 6" key="1">
    <citation type="journal article" date="2006" name="J. Bacteriol.">
        <title>Complete genome sequence of the dehalorespiring bacterium Desulfitobacterium hafniense Y51 and comparison with Dehalococcoides ethenogenes 195.</title>
        <authorList>
            <person name="Nonaka H."/>
            <person name="Keresztes G."/>
            <person name="Shinoda Y."/>
            <person name="Ikenaga Y."/>
            <person name="Abe M."/>
            <person name="Naito K."/>
            <person name="Inatomi K."/>
            <person name="Furukawa K."/>
            <person name="Inui M."/>
            <person name="Yukawa H."/>
        </authorList>
    </citation>
    <scope>NUCLEOTIDE SEQUENCE [LARGE SCALE GENOMIC DNA]</scope>
    <source>
        <strain evidence="5 6">Y51</strain>
    </source>
</reference>
<dbReference type="GO" id="GO:0005524">
    <property type="term" value="F:ATP binding"/>
    <property type="evidence" value="ECO:0007669"/>
    <property type="project" value="UniProtKB-UniRule"/>
</dbReference>
<dbReference type="Gene3D" id="3.40.367.20">
    <property type="match status" value="1"/>
</dbReference>
<dbReference type="SUPFAM" id="SSF53067">
    <property type="entry name" value="Actin-like ATPase domain"/>
    <property type="match status" value="1"/>
</dbReference>
<name>Q24VZ6_DESHY</name>
<evidence type="ECO:0000313" key="6">
    <source>
        <dbReference type="Proteomes" id="UP000001946"/>
    </source>
</evidence>
<feature type="binding site" evidence="3">
    <location>
        <begin position="18"/>
        <end position="23"/>
    </location>
    <ligand>
        <name>ATP</name>
        <dbReference type="ChEBI" id="CHEBI:30616"/>
    </ligand>
</feature>
<evidence type="ECO:0000256" key="1">
    <source>
        <dbReference type="ARBA" id="ARBA00022679"/>
    </source>
</evidence>
<dbReference type="GO" id="GO:0005737">
    <property type="term" value="C:cytoplasm"/>
    <property type="evidence" value="ECO:0007669"/>
    <property type="project" value="UniProtKB-SubCell"/>
</dbReference>
<comment type="similarity">
    <text evidence="3 4">Belongs to the bacterial glucokinase family.</text>
</comment>
<dbReference type="AlphaFoldDB" id="Q24VZ6"/>
<keyword evidence="3" id="KW-0547">Nucleotide-binding</keyword>
<proteinExistence type="inferred from homology"/>
<evidence type="ECO:0000256" key="3">
    <source>
        <dbReference type="HAMAP-Rule" id="MF_00524"/>
    </source>
</evidence>
<evidence type="ECO:0000256" key="2">
    <source>
        <dbReference type="ARBA" id="ARBA00022777"/>
    </source>
</evidence>
<dbReference type="InterPro" id="IPR043129">
    <property type="entry name" value="ATPase_NBD"/>
</dbReference>